<accession>A0AAV2H1N4</accession>
<dbReference type="InterPro" id="IPR025714">
    <property type="entry name" value="Methyltranfer_dom"/>
</dbReference>
<feature type="domain" description="Methyltransferase" evidence="4">
    <location>
        <begin position="101"/>
        <end position="234"/>
    </location>
</feature>
<comment type="similarity">
    <text evidence="1">Belongs to the methyltransferase superfamily.</text>
</comment>
<protein>
    <recommendedName>
        <fullName evidence="4">Methyltransferase domain-containing protein</fullName>
    </recommendedName>
</protein>
<dbReference type="Pfam" id="PF13847">
    <property type="entry name" value="Methyltransf_31"/>
    <property type="match status" value="1"/>
</dbReference>
<sequence>MNEVFVAKSLPRILWRLIKMHPPLIMSRSFSTDDLYDRQEKLSRFSYWQSKYQGWPKDHSFDWFPDSGLIVDTILDSLNAFNTRTPMEQRVCDSREWCLFYLDMGCGNSELSSQILAQAKVSVAVVLMDFVSEALHHQRHKMSKIIPLKTESFFCALCADVLHLPISNSLFDLISDKGTMDAILKDRNQGHMKAKVMMSEILRVLAPGGRYFQVSDEDPDTRLLFLEELSQKCCTISNSHAVIGTPVAWNDQSPSDTTILESTKHQSIFQSELSGKLLTRLDIINSAGNIVNFQDISLQGDRHLQASSRNDTKLGTGIIAEGDKINLPQTFSAWSFKVIPNKTSEYFLYWLDKEAGQHG</sequence>
<evidence type="ECO:0000256" key="1">
    <source>
        <dbReference type="ARBA" id="ARBA00008361"/>
    </source>
</evidence>
<organism evidence="5 6">
    <name type="scientific">Lymnaea stagnalis</name>
    <name type="common">Great pond snail</name>
    <name type="synonym">Helix stagnalis</name>
    <dbReference type="NCBI Taxonomy" id="6523"/>
    <lineage>
        <taxon>Eukaryota</taxon>
        <taxon>Metazoa</taxon>
        <taxon>Spiralia</taxon>
        <taxon>Lophotrochozoa</taxon>
        <taxon>Mollusca</taxon>
        <taxon>Gastropoda</taxon>
        <taxon>Heterobranchia</taxon>
        <taxon>Euthyneura</taxon>
        <taxon>Panpulmonata</taxon>
        <taxon>Hygrophila</taxon>
        <taxon>Lymnaeoidea</taxon>
        <taxon>Lymnaeidae</taxon>
        <taxon>Lymnaea</taxon>
    </lineage>
</organism>
<dbReference type="SUPFAM" id="SSF53335">
    <property type="entry name" value="S-adenosyl-L-methionine-dependent methyltransferases"/>
    <property type="match status" value="1"/>
</dbReference>
<dbReference type="Proteomes" id="UP001497497">
    <property type="component" value="Unassembled WGS sequence"/>
</dbReference>
<dbReference type="EMBL" id="CAXITT010000003">
    <property type="protein sequence ID" value="CAL1526174.1"/>
    <property type="molecule type" value="Genomic_DNA"/>
</dbReference>
<evidence type="ECO:0000256" key="3">
    <source>
        <dbReference type="ARBA" id="ARBA00022679"/>
    </source>
</evidence>
<gene>
    <name evidence="5" type="ORF">GSLYS_00000351001</name>
</gene>
<reference evidence="5 6" key="1">
    <citation type="submission" date="2024-04" db="EMBL/GenBank/DDBJ databases">
        <authorList>
            <consortium name="Genoscope - CEA"/>
            <person name="William W."/>
        </authorList>
    </citation>
    <scope>NUCLEOTIDE SEQUENCE [LARGE SCALE GENOMIC DNA]</scope>
</reference>
<name>A0AAV2H1N4_LYMST</name>
<dbReference type="AlphaFoldDB" id="A0AAV2H1N4"/>
<dbReference type="PANTHER" id="PTHR12176">
    <property type="entry name" value="SAM-DEPENDENT METHYLTRANSFERASE SUPERFAMILY PROTEIN"/>
    <property type="match status" value="1"/>
</dbReference>
<dbReference type="Gene3D" id="3.40.50.150">
    <property type="entry name" value="Vaccinia Virus protein VP39"/>
    <property type="match status" value="1"/>
</dbReference>
<dbReference type="GO" id="GO:0032259">
    <property type="term" value="P:methylation"/>
    <property type="evidence" value="ECO:0007669"/>
    <property type="project" value="UniProtKB-KW"/>
</dbReference>
<evidence type="ECO:0000313" key="5">
    <source>
        <dbReference type="EMBL" id="CAL1526174.1"/>
    </source>
</evidence>
<dbReference type="InterPro" id="IPR051419">
    <property type="entry name" value="Lys/N-term_MeTrsfase_sf"/>
</dbReference>
<evidence type="ECO:0000256" key="2">
    <source>
        <dbReference type="ARBA" id="ARBA00022603"/>
    </source>
</evidence>
<dbReference type="GO" id="GO:0008168">
    <property type="term" value="F:methyltransferase activity"/>
    <property type="evidence" value="ECO:0007669"/>
    <property type="project" value="UniProtKB-KW"/>
</dbReference>
<keyword evidence="6" id="KW-1185">Reference proteome</keyword>
<keyword evidence="3" id="KW-0808">Transferase</keyword>
<evidence type="ECO:0000259" key="4">
    <source>
        <dbReference type="Pfam" id="PF13847"/>
    </source>
</evidence>
<proteinExistence type="inferred from homology"/>
<dbReference type="PANTHER" id="PTHR12176:SF83">
    <property type="entry name" value="CITRATE SYNTHASE-LYSINE N-METHYLTRANSFERASE CSKMT, MITOCHONDRIAL"/>
    <property type="match status" value="1"/>
</dbReference>
<keyword evidence="2" id="KW-0489">Methyltransferase</keyword>
<comment type="caution">
    <text evidence="5">The sequence shown here is derived from an EMBL/GenBank/DDBJ whole genome shotgun (WGS) entry which is preliminary data.</text>
</comment>
<dbReference type="InterPro" id="IPR029063">
    <property type="entry name" value="SAM-dependent_MTases_sf"/>
</dbReference>
<evidence type="ECO:0000313" key="6">
    <source>
        <dbReference type="Proteomes" id="UP001497497"/>
    </source>
</evidence>